<evidence type="ECO:0008006" key="4">
    <source>
        <dbReference type="Google" id="ProtNLM"/>
    </source>
</evidence>
<accession>A0ABW1E474</accession>
<evidence type="ECO:0000313" key="3">
    <source>
        <dbReference type="Proteomes" id="UP001596180"/>
    </source>
</evidence>
<evidence type="ECO:0000256" key="1">
    <source>
        <dbReference type="SAM" id="MobiDB-lite"/>
    </source>
</evidence>
<keyword evidence="3" id="KW-1185">Reference proteome</keyword>
<dbReference type="Proteomes" id="UP001596180">
    <property type="component" value="Unassembled WGS sequence"/>
</dbReference>
<feature type="region of interest" description="Disordered" evidence="1">
    <location>
        <begin position="11"/>
        <end position="44"/>
    </location>
</feature>
<dbReference type="EMBL" id="JBHSOA010000070">
    <property type="protein sequence ID" value="MFC5855635.1"/>
    <property type="molecule type" value="Genomic_DNA"/>
</dbReference>
<reference evidence="3" key="1">
    <citation type="journal article" date="2019" name="Int. J. Syst. Evol. Microbiol.">
        <title>The Global Catalogue of Microorganisms (GCM) 10K type strain sequencing project: providing services to taxonomists for standard genome sequencing and annotation.</title>
        <authorList>
            <consortium name="The Broad Institute Genomics Platform"/>
            <consortium name="The Broad Institute Genome Sequencing Center for Infectious Disease"/>
            <person name="Wu L."/>
            <person name="Ma J."/>
        </authorList>
    </citation>
    <scope>NUCLEOTIDE SEQUENCE [LARGE SCALE GENOMIC DNA]</scope>
    <source>
        <strain evidence="3">JCM 10411</strain>
    </source>
</reference>
<gene>
    <name evidence="2" type="ORF">ACFPZI_28795</name>
</gene>
<name>A0ABW1E474_9ACTN</name>
<comment type="caution">
    <text evidence="2">The sequence shown here is derived from an EMBL/GenBank/DDBJ whole genome shotgun (WGS) entry which is preliminary data.</text>
</comment>
<protein>
    <recommendedName>
        <fullName evidence="4">Sugar ABC transporter ATP-binding protein</fullName>
    </recommendedName>
</protein>
<evidence type="ECO:0000313" key="2">
    <source>
        <dbReference type="EMBL" id="MFC5855635.1"/>
    </source>
</evidence>
<proteinExistence type="predicted"/>
<organism evidence="2 3">
    <name type="scientific">Streptomyces chlorus</name>
    <dbReference type="NCBI Taxonomy" id="887452"/>
    <lineage>
        <taxon>Bacteria</taxon>
        <taxon>Bacillati</taxon>
        <taxon>Actinomycetota</taxon>
        <taxon>Actinomycetes</taxon>
        <taxon>Kitasatosporales</taxon>
        <taxon>Streptomycetaceae</taxon>
        <taxon>Streptomyces</taxon>
    </lineage>
</organism>
<sequence>MFCACRRVGHDVPAPGERTERAQPDPAPAGPRLPDDLVVRTPTPDIGLRHGMQVPLLVDITHLFVFDRHGERICPNPARLPDLDE</sequence>
<dbReference type="RefSeq" id="WP_381368943.1">
    <property type="nucleotide sequence ID" value="NZ_JBHSOA010000070.1"/>
</dbReference>